<sequence length="121" mass="12718">MSVLDASAVLAFLQREPGAQVVREHLEAGAHMSAVNWSEVAQKTRARGASWPLVAQTLLSFGLAVHPATIEDADGAAARWRPGEGLSLGDRFCLALADRLGVDAITADAAWGDASGVQQIR</sequence>
<dbReference type="InterPro" id="IPR029060">
    <property type="entry name" value="PIN-like_dom_sf"/>
</dbReference>
<dbReference type="Pfam" id="PF01850">
    <property type="entry name" value="PIN"/>
    <property type="match status" value="1"/>
</dbReference>
<evidence type="ECO:0000259" key="5">
    <source>
        <dbReference type="Pfam" id="PF01850"/>
    </source>
</evidence>
<keyword evidence="3" id="KW-0378">Hydrolase</keyword>
<feature type="domain" description="PIN" evidence="5">
    <location>
        <begin position="3"/>
        <end position="111"/>
    </location>
</feature>
<comment type="caution">
    <text evidence="6">The sequence shown here is derived from an EMBL/GenBank/DDBJ whole genome shotgun (WGS) entry which is preliminary data.</text>
</comment>
<keyword evidence="2" id="KW-0479">Metal-binding</keyword>
<evidence type="ECO:0000256" key="1">
    <source>
        <dbReference type="ARBA" id="ARBA00022722"/>
    </source>
</evidence>
<evidence type="ECO:0000256" key="3">
    <source>
        <dbReference type="ARBA" id="ARBA00022801"/>
    </source>
</evidence>
<evidence type="ECO:0000313" key="7">
    <source>
        <dbReference type="Proteomes" id="UP000614741"/>
    </source>
</evidence>
<protein>
    <recommendedName>
        <fullName evidence="5">PIN domain-containing protein</fullName>
    </recommendedName>
</protein>
<dbReference type="Proteomes" id="UP000614741">
    <property type="component" value="Unassembled WGS sequence"/>
</dbReference>
<dbReference type="CDD" id="cd18682">
    <property type="entry name" value="PIN_VapC-like"/>
    <property type="match status" value="1"/>
</dbReference>
<keyword evidence="7" id="KW-1185">Reference proteome</keyword>
<dbReference type="InterPro" id="IPR002716">
    <property type="entry name" value="PIN_dom"/>
</dbReference>
<dbReference type="RefSeq" id="WP_203670809.1">
    <property type="nucleotide sequence ID" value="NZ_BONP01000002.1"/>
</dbReference>
<accession>A0ABQ4DHD2</accession>
<gene>
    <name evidence="6" type="ORF">Cph01nite_05120</name>
</gene>
<reference evidence="6 7" key="1">
    <citation type="submission" date="2021-01" db="EMBL/GenBank/DDBJ databases">
        <title>Whole genome shotgun sequence of Cellulomonas phragmiteti NBRC 110785.</title>
        <authorList>
            <person name="Komaki H."/>
            <person name="Tamura T."/>
        </authorList>
    </citation>
    <scope>NUCLEOTIDE SEQUENCE [LARGE SCALE GENOMIC DNA]</scope>
    <source>
        <strain evidence="6 7">NBRC 110785</strain>
    </source>
</reference>
<evidence type="ECO:0000256" key="4">
    <source>
        <dbReference type="ARBA" id="ARBA00022842"/>
    </source>
</evidence>
<evidence type="ECO:0000256" key="2">
    <source>
        <dbReference type="ARBA" id="ARBA00022723"/>
    </source>
</evidence>
<evidence type="ECO:0000313" key="6">
    <source>
        <dbReference type="EMBL" id="GIG38750.1"/>
    </source>
</evidence>
<keyword evidence="4" id="KW-0460">Magnesium</keyword>
<proteinExistence type="predicted"/>
<dbReference type="Gene3D" id="3.40.50.1010">
    <property type="entry name" value="5'-nuclease"/>
    <property type="match status" value="1"/>
</dbReference>
<name>A0ABQ4DHD2_9CELL</name>
<dbReference type="SUPFAM" id="SSF88723">
    <property type="entry name" value="PIN domain-like"/>
    <property type="match status" value="1"/>
</dbReference>
<keyword evidence="1" id="KW-0540">Nuclease</keyword>
<dbReference type="EMBL" id="BONP01000002">
    <property type="protein sequence ID" value="GIG38750.1"/>
    <property type="molecule type" value="Genomic_DNA"/>
</dbReference>
<organism evidence="6 7">
    <name type="scientific">Cellulomonas phragmiteti</name>
    <dbReference type="NCBI Taxonomy" id="478780"/>
    <lineage>
        <taxon>Bacteria</taxon>
        <taxon>Bacillati</taxon>
        <taxon>Actinomycetota</taxon>
        <taxon>Actinomycetes</taxon>
        <taxon>Micrococcales</taxon>
        <taxon>Cellulomonadaceae</taxon>
        <taxon>Cellulomonas</taxon>
    </lineage>
</organism>